<feature type="domain" description="Peptidoglycan binding-like" evidence="1">
    <location>
        <begin position="192"/>
        <end position="246"/>
    </location>
</feature>
<dbReference type="InterPro" id="IPR036366">
    <property type="entry name" value="PGBDSf"/>
</dbReference>
<dbReference type="InterPro" id="IPR036365">
    <property type="entry name" value="PGBD-like_sf"/>
</dbReference>
<dbReference type="Gene3D" id="3.90.70.10">
    <property type="entry name" value="Cysteine proteinases"/>
    <property type="match status" value="1"/>
</dbReference>
<sequence length="253" mass="27712">MSVTFDQTKEGYVNGTSMPLAGCGPCSVASIACNISYTTPKQVAAWLANRGAFGSSGTTRAGITVALDHYGFKSTYYTPEHTGGATWKKAMDQMKSLKGDWWAIFLVVGTKNGGKNNLWTSGGHYLAITDLKNGKLYVRDSGSKKRTGYYDPELLRYDTNVIWVIQKKSNVATYSGAFPTLPAKGYLGLKDTGTQVKHLQMFLKWYGVYKDSIDGSFGANTEKAVVAFQAEEKLKQDERFGPACLTRAKTVEK</sequence>
<protein>
    <submittedName>
        <fullName evidence="2">Putative peptidoglycan binding domain protein</fullName>
    </submittedName>
</protein>
<dbReference type="Pfam" id="PF01471">
    <property type="entry name" value="PG_binding_1"/>
    <property type="match status" value="1"/>
</dbReference>
<accession>A0A8S5P7J5</accession>
<dbReference type="EMBL" id="BK015345">
    <property type="protein sequence ID" value="DAE02409.1"/>
    <property type="molecule type" value="Genomic_DNA"/>
</dbReference>
<dbReference type="InterPro" id="IPR002477">
    <property type="entry name" value="Peptidoglycan-bd-like"/>
</dbReference>
<evidence type="ECO:0000313" key="2">
    <source>
        <dbReference type="EMBL" id="DAE02409.1"/>
    </source>
</evidence>
<dbReference type="Gene3D" id="1.10.101.10">
    <property type="entry name" value="PGBD-like superfamily/PGBD"/>
    <property type="match status" value="1"/>
</dbReference>
<name>A0A8S5P7J5_9CAUD</name>
<organism evidence="2">
    <name type="scientific">Siphoviridae sp. ctoyp25</name>
    <dbReference type="NCBI Taxonomy" id="2825675"/>
    <lineage>
        <taxon>Viruses</taxon>
        <taxon>Duplodnaviria</taxon>
        <taxon>Heunggongvirae</taxon>
        <taxon>Uroviricota</taxon>
        <taxon>Caudoviricetes</taxon>
    </lineage>
</organism>
<reference evidence="2" key="1">
    <citation type="journal article" date="2021" name="Proc. Natl. Acad. Sci. U.S.A.">
        <title>A Catalog of Tens of Thousands of Viruses from Human Metagenomes Reveals Hidden Associations with Chronic Diseases.</title>
        <authorList>
            <person name="Tisza M.J."/>
            <person name="Buck C.B."/>
        </authorList>
    </citation>
    <scope>NUCLEOTIDE SEQUENCE</scope>
    <source>
        <strain evidence="2">Ctoyp25</strain>
    </source>
</reference>
<evidence type="ECO:0000259" key="1">
    <source>
        <dbReference type="Pfam" id="PF01471"/>
    </source>
</evidence>
<proteinExistence type="predicted"/>
<dbReference type="SUPFAM" id="SSF47090">
    <property type="entry name" value="PGBD-like"/>
    <property type="match status" value="1"/>
</dbReference>